<sequence length="65" mass="7454">MNKRKFPDSGVACYLTCRTLLSHKSSIKFRSNILMTPKSDLKFRNDNKYLVFVSIPASRSALNDQ</sequence>
<evidence type="ECO:0000313" key="2">
    <source>
        <dbReference type="Proteomes" id="UP000183832"/>
    </source>
</evidence>
<evidence type="ECO:0000313" key="1">
    <source>
        <dbReference type="EMBL" id="CRK90098.1"/>
    </source>
</evidence>
<dbReference type="AlphaFoldDB" id="A0A1J1HRD7"/>
<reference evidence="1 2" key="1">
    <citation type="submission" date="2015-04" db="EMBL/GenBank/DDBJ databases">
        <authorList>
            <person name="Syromyatnikov M.Y."/>
            <person name="Popov V.N."/>
        </authorList>
    </citation>
    <scope>NUCLEOTIDE SEQUENCE [LARGE SCALE GENOMIC DNA]</scope>
</reference>
<keyword evidence="2" id="KW-1185">Reference proteome</keyword>
<protein>
    <submittedName>
        <fullName evidence="1">CLUMA_CG003816, isoform A</fullName>
    </submittedName>
</protein>
<dbReference type="Proteomes" id="UP000183832">
    <property type="component" value="Unassembled WGS sequence"/>
</dbReference>
<gene>
    <name evidence="1" type="ORF">CLUMA_CG003816</name>
</gene>
<accession>A0A1J1HRD7</accession>
<dbReference type="EMBL" id="CVRI01000016">
    <property type="protein sequence ID" value="CRK90098.1"/>
    <property type="molecule type" value="Genomic_DNA"/>
</dbReference>
<proteinExistence type="predicted"/>
<organism evidence="1 2">
    <name type="scientific">Clunio marinus</name>
    <dbReference type="NCBI Taxonomy" id="568069"/>
    <lineage>
        <taxon>Eukaryota</taxon>
        <taxon>Metazoa</taxon>
        <taxon>Ecdysozoa</taxon>
        <taxon>Arthropoda</taxon>
        <taxon>Hexapoda</taxon>
        <taxon>Insecta</taxon>
        <taxon>Pterygota</taxon>
        <taxon>Neoptera</taxon>
        <taxon>Endopterygota</taxon>
        <taxon>Diptera</taxon>
        <taxon>Nematocera</taxon>
        <taxon>Chironomoidea</taxon>
        <taxon>Chironomidae</taxon>
        <taxon>Clunio</taxon>
    </lineage>
</organism>
<name>A0A1J1HRD7_9DIPT</name>